<evidence type="ECO:0000313" key="2">
    <source>
        <dbReference type="EMBL" id="OXG21969.1"/>
    </source>
</evidence>
<gene>
    <name evidence="2" type="ORF">C361_03396</name>
</gene>
<evidence type="ECO:0000313" key="3">
    <source>
        <dbReference type="Proteomes" id="UP000199727"/>
    </source>
</evidence>
<protein>
    <submittedName>
        <fullName evidence="2">Uncharacterized protein</fullName>
    </submittedName>
</protein>
<organism evidence="2 3">
    <name type="scientific">Cryptococcus neoformans Tu259-1</name>
    <dbReference type="NCBI Taxonomy" id="1230072"/>
    <lineage>
        <taxon>Eukaryota</taxon>
        <taxon>Fungi</taxon>
        <taxon>Dikarya</taxon>
        <taxon>Basidiomycota</taxon>
        <taxon>Agaricomycotina</taxon>
        <taxon>Tremellomycetes</taxon>
        <taxon>Tremellales</taxon>
        <taxon>Cryptococcaceae</taxon>
        <taxon>Cryptococcus</taxon>
        <taxon>Cryptococcus neoformans species complex</taxon>
    </lineage>
</organism>
<dbReference type="EMBL" id="AMKT01000041">
    <property type="protein sequence ID" value="OXG21969.1"/>
    <property type="molecule type" value="Genomic_DNA"/>
</dbReference>
<feature type="region of interest" description="Disordered" evidence="1">
    <location>
        <begin position="160"/>
        <end position="233"/>
    </location>
</feature>
<name>A0A854QEZ7_CRYNE</name>
<comment type="caution">
    <text evidence="2">The sequence shown here is derived from an EMBL/GenBank/DDBJ whole genome shotgun (WGS) entry which is preliminary data.</text>
</comment>
<dbReference type="Proteomes" id="UP000199727">
    <property type="component" value="Unassembled WGS sequence"/>
</dbReference>
<dbReference type="OrthoDB" id="2575935at2759"/>
<reference evidence="2 3" key="1">
    <citation type="submission" date="2017-06" db="EMBL/GenBank/DDBJ databases">
        <title>Global population genomics of the pathogenic fungus Cryptococcus neoformans var. grubii.</title>
        <authorList>
            <person name="Cuomo C."/>
            <person name="Litvintseva A."/>
            <person name="Chen Y."/>
            <person name="Young S."/>
            <person name="Zeng Q."/>
            <person name="Chapman S."/>
            <person name="Gujja S."/>
            <person name="Saif S."/>
            <person name="Birren B."/>
        </authorList>
    </citation>
    <scope>NUCLEOTIDE SEQUENCE [LARGE SCALE GENOMIC DNA]</scope>
    <source>
        <strain evidence="2 3">Tu259-1</strain>
    </source>
</reference>
<feature type="region of interest" description="Disordered" evidence="1">
    <location>
        <begin position="71"/>
        <end position="136"/>
    </location>
</feature>
<dbReference type="AlphaFoldDB" id="A0A854QEZ7"/>
<accession>A0A854QEZ7</accession>
<evidence type="ECO:0000256" key="1">
    <source>
        <dbReference type="SAM" id="MobiDB-lite"/>
    </source>
</evidence>
<sequence length="233" mass="25693">MFGIKKKLSAIIPSDARAHLQNILTVEWEDANKTVLVDLPDPDHSSEVEMSGMEGTYGRLADDDEDDIYSRPAQRTRKPFHKSSSYTNKSKALPGIPQQQKYDDFYDSFGSKSSNNENRHGLARPNTNPFAGDCQPSPQTLCNSTYTSSPYSLTSPQFISSASIHPDTNSQNNGYDQGQSSKGKEGNSRTAFRTVNADDLLGGGDFSEFDFPASSSRTRDSDASVERITNPFR</sequence>
<feature type="compositionally biased region" description="Polar residues" evidence="1">
    <location>
        <begin position="160"/>
        <end position="181"/>
    </location>
</feature>
<proteinExistence type="predicted"/>